<feature type="compositionally biased region" description="Basic and acidic residues" evidence="1">
    <location>
        <begin position="95"/>
        <end position="106"/>
    </location>
</feature>
<feature type="region of interest" description="Disordered" evidence="1">
    <location>
        <begin position="79"/>
        <end position="106"/>
    </location>
</feature>
<accession>A0A6P5MRK6</accession>
<dbReference type="GeneID" id="107463911"/>
<keyword evidence="3" id="KW-1185">Reference proteome</keyword>
<dbReference type="AlphaFoldDB" id="A0A6P5MRK6"/>
<evidence type="ECO:0000313" key="3">
    <source>
        <dbReference type="Proteomes" id="UP000515211"/>
    </source>
</evidence>
<reference evidence="4" key="2">
    <citation type="submission" date="2025-08" db="UniProtKB">
        <authorList>
            <consortium name="RefSeq"/>
        </authorList>
    </citation>
    <scope>IDENTIFICATION</scope>
    <source>
        <tissue evidence="4">Whole plant</tissue>
    </source>
</reference>
<reference evidence="3" key="1">
    <citation type="journal article" date="2016" name="Nat. Genet.">
        <title>The genome sequences of Arachis duranensis and Arachis ipaensis, the diploid ancestors of cultivated peanut.</title>
        <authorList>
            <person name="Bertioli D.J."/>
            <person name="Cannon S.B."/>
            <person name="Froenicke L."/>
            <person name="Huang G."/>
            <person name="Farmer A.D."/>
            <person name="Cannon E.K."/>
            <person name="Liu X."/>
            <person name="Gao D."/>
            <person name="Clevenger J."/>
            <person name="Dash S."/>
            <person name="Ren L."/>
            <person name="Moretzsohn M.C."/>
            <person name="Shirasawa K."/>
            <person name="Huang W."/>
            <person name="Vidigal B."/>
            <person name="Abernathy B."/>
            <person name="Chu Y."/>
            <person name="Niederhuth C.E."/>
            <person name="Umale P."/>
            <person name="Araujo A.C."/>
            <person name="Kozik A."/>
            <person name="Kim K.D."/>
            <person name="Burow M.D."/>
            <person name="Varshney R.K."/>
            <person name="Wang X."/>
            <person name="Zhang X."/>
            <person name="Barkley N."/>
            <person name="Guimaraes P.M."/>
            <person name="Isobe S."/>
            <person name="Guo B."/>
            <person name="Liao B."/>
            <person name="Stalker H.T."/>
            <person name="Schmitz R.J."/>
            <person name="Scheffler B.E."/>
            <person name="Leal-Bertioli S.C."/>
            <person name="Xun X."/>
            <person name="Jackson S.A."/>
            <person name="Michelmore R."/>
            <person name="Ozias-Akins P."/>
        </authorList>
    </citation>
    <scope>NUCLEOTIDE SEQUENCE [LARGE SCALE GENOMIC DNA]</scope>
    <source>
        <strain evidence="3">cv. V14167</strain>
    </source>
</reference>
<evidence type="ECO:0000256" key="1">
    <source>
        <dbReference type="SAM" id="MobiDB-lite"/>
    </source>
</evidence>
<dbReference type="GO" id="GO:0005643">
    <property type="term" value="C:nuclear pore"/>
    <property type="evidence" value="ECO:0007669"/>
    <property type="project" value="InterPro"/>
</dbReference>
<dbReference type="RefSeq" id="XP_020987952.1">
    <property type="nucleotide sequence ID" value="XM_021132293.2"/>
</dbReference>
<feature type="region of interest" description="Disordered" evidence="1">
    <location>
        <begin position="1"/>
        <end position="43"/>
    </location>
</feature>
<dbReference type="InterPro" id="IPR015007">
    <property type="entry name" value="NUP2/50/61"/>
</dbReference>
<feature type="compositionally biased region" description="Acidic residues" evidence="1">
    <location>
        <begin position="25"/>
        <end position="34"/>
    </location>
</feature>
<dbReference type="Proteomes" id="UP000515211">
    <property type="component" value="Chromosome 9"/>
</dbReference>
<proteinExistence type="predicted"/>
<dbReference type="KEGG" id="adu:107463911"/>
<dbReference type="Pfam" id="PF08911">
    <property type="entry name" value="NUP50"/>
    <property type="match status" value="1"/>
</dbReference>
<gene>
    <name evidence="4" type="primary">LOC107463911</name>
</gene>
<feature type="compositionally biased region" description="Basic and acidic residues" evidence="1">
    <location>
        <begin position="15"/>
        <end position="24"/>
    </location>
</feature>
<evidence type="ECO:0000259" key="2">
    <source>
        <dbReference type="Pfam" id="PF08911"/>
    </source>
</evidence>
<evidence type="ECO:0000313" key="4">
    <source>
        <dbReference type="RefSeq" id="XP_020987952.1"/>
    </source>
</evidence>
<feature type="domain" description="Nuclear pore complex NUP2/50/61" evidence="2">
    <location>
        <begin position="11"/>
        <end position="73"/>
    </location>
</feature>
<organism evidence="3 4">
    <name type="scientific">Arachis duranensis</name>
    <name type="common">Wild peanut</name>
    <dbReference type="NCBI Taxonomy" id="130453"/>
    <lineage>
        <taxon>Eukaryota</taxon>
        <taxon>Viridiplantae</taxon>
        <taxon>Streptophyta</taxon>
        <taxon>Embryophyta</taxon>
        <taxon>Tracheophyta</taxon>
        <taxon>Spermatophyta</taxon>
        <taxon>Magnoliopsida</taxon>
        <taxon>eudicotyledons</taxon>
        <taxon>Gunneridae</taxon>
        <taxon>Pentapetalae</taxon>
        <taxon>rosids</taxon>
        <taxon>fabids</taxon>
        <taxon>Fabales</taxon>
        <taxon>Fabaceae</taxon>
        <taxon>Papilionoideae</taxon>
        <taxon>50 kb inversion clade</taxon>
        <taxon>dalbergioids sensu lato</taxon>
        <taxon>Dalbergieae</taxon>
        <taxon>Pterocarpus clade</taxon>
        <taxon>Arachis</taxon>
    </lineage>
</organism>
<protein>
    <submittedName>
        <fullName evidence="4">Nuclear pore complex protein NUP50A-like</fullName>
    </submittedName>
</protein>
<sequence length="106" mass="11783">MEDADNLPPSKKRVAGREFIRDTPFDDEEEDSPEVEGGTFKRTSDEVLATRRIVKVGRRQTNSAPSSNPFAGIHLVTPTEATAEKQSADEYTATDDSKDPEEEKNQ</sequence>
<name>A0A6P5MRK6_ARADU</name>